<dbReference type="Gene3D" id="3.40.710.10">
    <property type="entry name" value="DD-peptidase/beta-lactamase superfamily"/>
    <property type="match status" value="1"/>
</dbReference>
<dbReference type="PANTHER" id="PTHR46825:SF9">
    <property type="entry name" value="BETA-LACTAMASE-RELATED DOMAIN-CONTAINING PROTEIN"/>
    <property type="match status" value="1"/>
</dbReference>
<dbReference type="EMBL" id="JBIASD010000032">
    <property type="protein sequence ID" value="MFF3670548.1"/>
    <property type="molecule type" value="Genomic_DNA"/>
</dbReference>
<keyword evidence="2" id="KW-0378">Hydrolase</keyword>
<sequence>MHLELVENEISGLVKPGDPGLAVGVYADGSALRTTATGMACVEFGVPIDARTRFDIASSSKQFTAACVLLLARDGALSLDDDVRTHVPELALDVPVTLRQCLQHTGGLPEWYALQAVTGVPLAEMTEERLLRMLAGIRATTFPPGTDFSYSNTGYILSAVVISRVTGKSLAAFARERIFAPLGMDDSVFRDDAVAALPRLAYGYANADGEPRRADTQESAVGDGGLATSVSELAAWFGFLADGRVLGADLRDALLERAVLADGTVLPYAFGIYHTDVAGRPAYAHAGGMQGYLCNLIYLPGPGFGVAVLSNQTAIDPVRLTDRLARVLLGEPPTAEPTPAGEPMPVPAGHWHDPAGDDTITIGESTDGTIELVVGDMPVTFTPRADGRWHGTGDADGVWLAREDDRLLLGSRSPARRPVAYVPCDPPGTEPLPDGVYLSEELGVLATVRDGELSVGMELRLPVGPAPAGTWRAGPFTLRPDHGDLLISGGGLRRMRFTGQPEDTRPVGIPR</sequence>
<dbReference type="InterPro" id="IPR012338">
    <property type="entry name" value="Beta-lactam/transpept-like"/>
</dbReference>
<protein>
    <submittedName>
        <fullName evidence="2">Serine hydrolase domain-containing protein</fullName>
        <ecNumber evidence="2">3.-.-.-</ecNumber>
    </submittedName>
</protein>
<proteinExistence type="predicted"/>
<name>A0ABW6T045_9ACTN</name>
<dbReference type="SUPFAM" id="SSF56601">
    <property type="entry name" value="beta-lactamase/transpeptidase-like"/>
    <property type="match status" value="1"/>
</dbReference>
<feature type="domain" description="Beta-lactamase-related" evidence="1">
    <location>
        <begin position="17"/>
        <end position="326"/>
    </location>
</feature>
<evidence type="ECO:0000313" key="2">
    <source>
        <dbReference type="EMBL" id="MFF3670548.1"/>
    </source>
</evidence>
<organism evidence="2 3">
    <name type="scientific">Microtetraspora malaysiensis</name>
    <dbReference type="NCBI Taxonomy" id="161358"/>
    <lineage>
        <taxon>Bacteria</taxon>
        <taxon>Bacillati</taxon>
        <taxon>Actinomycetota</taxon>
        <taxon>Actinomycetes</taxon>
        <taxon>Streptosporangiales</taxon>
        <taxon>Streptosporangiaceae</taxon>
        <taxon>Microtetraspora</taxon>
    </lineage>
</organism>
<gene>
    <name evidence="2" type="ORF">ACFYXI_33670</name>
</gene>
<accession>A0ABW6T045</accession>
<dbReference type="InterPro" id="IPR001466">
    <property type="entry name" value="Beta-lactam-related"/>
</dbReference>
<evidence type="ECO:0000313" key="3">
    <source>
        <dbReference type="Proteomes" id="UP001602013"/>
    </source>
</evidence>
<dbReference type="InterPro" id="IPR050491">
    <property type="entry name" value="AmpC-like"/>
</dbReference>
<evidence type="ECO:0000259" key="1">
    <source>
        <dbReference type="Pfam" id="PF00144"/>
    </source>
</evidence>
<dbReference type="RefSeq" id="WP_387416767.1">
    <property type="nucleotide sequence ID" value="NZ_JBIASD010000032.1"/>
</dbReference>
<dbReference type="EC" id="3.-.-.-" evidence="2"/>
<comment type="caution">
    <text evidence="2">The sequence shown here is derived from an EMBL/GenBank/DDBJ whole genome shotgun (WGS) entry which is preliminary data.</text>
</comment>
<keyword evidence="3" id="KW-1185">Reference proteome</keyword>
<dbReference type="Pfam" id="PF00144">
    <property type="entry name" value="Beta-lactamase"/>
    <property type="match status" value="1"/>
</dbReference>
<dbReference type="PANTHER" id="PTHR46825">
    <property type="entry name" value="D-ALANYL-D-ALANINE-CARBOXYPEPTIDASE/ENDOPEPTIDASE AMPH"/>
    <property type="match status" value="1"/>
</dbReference>
<dbReference type="GO" id="GO:0016787">
    <property type="term" value="F:hydrolase activity"/>
    <property type="evidence" value="ECO:0007669"/>
    <property type="project" value="UniProtKB-KW"/>
</dbReference>
<reference evidence="2 3" key="1">
    <citation type="submission" date="2024-10" db="EMBL/GenBank/DDBJ databases">
        <title>The Natural Products Discovery Center: Release of the First 8490 Sequenced Strains for Exploring Actinobacteria Biosynthetic Diversity.</title>
        <authorList>
            <person name="Kalkreuter E."/>
            <person name="Kautsar S.A."/>
            <person name="Yang D."/>
            <person name="Bader C.D."/>
            <person name="Teijaro C.N."/>
            <person name="Fluegel L."/>
            <person name="Davis C.M."/>
            <person name="Simpson J.R."/>
            <person name="Lauterbach L."/>
            <person name="Steele A.D."/>
            <person name="Gui C."/>
            <person name="Meng S."/>
            <person name="Li G."/>
            <person name="Viehrig K."/>
            <person name="Ye F."/>
            <person name="Su P."/>
            <person name="Kiefer A.F."/>
            <person name="Nichols A."/>
            <person name="Cepeda A.J."/>
            <person name="Yan W."/>
            <person name="Fan B."/>
            <person name="Jiang Y."/>
            <person name="Adhikari A."/>
            <person name="Zheng C.-J."/>
            <person name="Schuster L."/>
            <person name="Cowan T.M."/>
            <person name="Smanski M.J."/>
            <person name="Chevrette M.G."/>
            <person name="De Carvalho L.P.S."/>
            <person name="Shen B."/>
        </authorList>
    </citation>
    <scope>NUCLEOTIDE SEQUENCE [LARGE SCALE GENOMIC DNA]</scope>
    <source>
        <strain evidence="2 3">NPDC002173</strain>
    </source>
</reference>
<dbReference type="Proteomes" id="UP001602013">
    <property type="component" value="Unassembled WGS sequence"/>
</dbReference>